<dbReference type="EnsemblPlants" id="EMT20730">
    <property type="protein sequence ID" value="EMT20730"/>
    <property type="gene ID" value="F775_03455"/>
</dbReference>
<feature type="compositionally biased region" description="Polar residues" evidence="1">
    <location>
        <begin position="139"/>
        <end position="148"/>
    </location>
</feature>
<name>M8B7I9_AEGTA</name>
<feature type="compositionally biased region" description="Basic residues" evidence="1">
    <location>
        <begin position="153"/>
        <end position="162"/>
    </location>
</feature>
<evidence type="ECO:0000313" key="2">
    <source>
        <dbReference type="EnsemblPlants" id="EMT20730"/>
    </source>
</evidence>
<dbReference type="AlphaFoldDB" id="M8B7I9"/>
<feature type="region of interest" description="Disordered" evidence="1">
    <location>
        <begin position="139"/>
        <end position="191"/>
    </location>
</feature>
<sequence length="309" mass="33619">MGARWISAKTGGRAPFLVASFNFARVCVLLRKTRRRRLPEDGIKVSPSSPRSGGASSTVGGCVEFYDKLKELFSGSSTGGSFMQDPFSAAKTDNDDKVKDDMMNDMSTFDEAKGPTGHDSDKLDTDSDDCEAVAALAATDSQVSSSNVAALKPNKKSFKKSAKPNTLPPPQNDKAKKSKPRSSQASQDDTDMDVLLTSTWIDIQETLASPVQAVAPKDPNAPLWDMLKKIPLPPDERMSVGMHLCKPEFAIHRGFVVSMGQEYMERWVDTYLSDNYPAGKRVGDYLVGNQNNDHTSNLGDDPVVNSSPF</sequence>
<dbReference type="ExpressionAtlas" id="M8B7I9">
    <property type="expression patterns" value="baseline"/>
</dbReference>
<feature type="compositionally biased region" description="Basic and acidic residues" evidence="1">
    <location>
        <begin position="110"/>
        <end position="125"/>
    </location>
</feature>
<feature type="region of interest" description="Disordered" evidence="1">
    <location>
        <begin position="287"/>
        <end position="309"/>
    </location>
</feature>
<dbReference type="PANTHER" id="PTHR47906:SF7">
    <property type="entry name" value="OS05G0203500 PROTEIN"/>
    <property type="match status" value="1"/>
</dbReference>
<protein>
    <submittedName>
        <fullName evidence="2">Uncharacterized protein</fullName>
    </submittedName>
</protein>
<reference evidence="2" key="1">
    <citation type="submission" date="2015-06" db="UniProtKB">
        <authorList>
            <consortium name="EnsemblPlants"/>
        </authorList>
    </citation>
    <scope>IDENTIFICATION</scope>
</reference>
<dbReference type="PANTHER" id="PTHR47906">
    <property type="entry name" value="OSJNBB0050O03.9 PROTEIN-RELATED"/>
    <property type="match status" value="1"/>
</dbReference>
<proteinExistence type="predicted"/>
<feature type="region of interest" description="Disordered" evidence="1">
    <location>
        <begin position="83"/>
        <end position="126"/>
    </location>
</feature>
<feature type="compositionally biased region" description="Polar residues" evidence="1">
    <location>
        <begin position="288"/>
        <end position="309"/>
    </location>
</feature>
<accession>M8B7I9</accession>
<feature type="compositionally biased region" description="Basic and acidic residues" evidence="1">
    <location>
        <begin position="92"/>
        <end position="102"/>
    </location>
</feature>
<evidence type="ECO:0000256" key="1">
    <source>
        <dbReference type="SAM" id="MobiDB-lite"/>
    </source>
</evidence>
<organism evidence="2">
    <name type="scientific">Aegilops tauschii</name>
    <name type="common">Tausch's goatgrass</name>
    <name type="synonym">Aegilops squarrosa</name>
    <dbReference type="NCBI Taxonomy" id="37682"/>
    <lineage>
        <taxon>Eukaryota</taxon>
        <taxon>Viridiplantae</taxon>
        <taxon>Streptophyta</taxon>
        <taxon>Embryophyta</taxon>
        <taxon>Tracheophyta</taxon>
        <taxon>Spermatophyta</taxon>
        <taxon>Magnoliopsida</taxon>
        <taxon>Liliopsida</taxon>
        <taxon>Poales</taxon>
        <taxon>Poaceae</taxon>
        <taxon>BOP clade</taxon>
        <taxon>Pooideae</taxon>
        <taxon>Triticodae</taxon>
        <taxon>Triticeae</taxon>
        <taxon>Triticinae</taxon>
        <taxon>Aegilops</taxon>
    </lineage>
</organism>